<protein>
    <recommendedName>
        <fullName evidence="1">Methyltransferase type 11 domain-containing protein</fullName>
    </recommendedName>
</protein>
<dbReference type="RefSeq" id="WP_187685474.1">
    <property type="nucleotide sequence ID" value="NZ_AP023396.1"/>
</dbReference>
<dbReference type="PANTHER" id="PTHR43591">
    <property type="entry name" value="METHYLTRANSFERASE"/>
    <property type="match status" value="1"/>
</dbReference>
<dbReference type="InterPro" id="IPR013216">
    <property type="entry name" value="Methyltransf_11"/>
</dbReference>
<dbReference type="SUPFAM" id="SSF53335">
    <property type="entry name" value="S-adenosyl-L-methionine-dependent methyltransferases"/>
    <property type="match status" value="1"/>
</dbReference>
<dbReference type="CDD" id="cd02440">
    <property type="entry name" value="AdoMet_MTases"/>
    <property type="match status" value="1"/>
</dbReference>
<keyword evidence="3" id="KW-1185">Reference proteome</keyword>
<dbReference type="GO" id="GO:0008757">
    <property type="term" value="F:S-adenosylmethionine-dependent methyltransferase activity"/>
    <property type="evidence" value="ECO:0007669"/>
    <property type="project" value="InterPro"/>
</dbReference>
<dbReference type="AlphaFoldDB" id="A0A7G1KW35"/>
<evidence type="ECO:0000313" key="3">
    <source>
        <dbReference type="Proteomes" id="UP000516173"/>
    </source>
</evidence>
<name>A0A7G1KW35_9NOCA</name>
<dbReference type="EMBL" id="AP023396">
    <property type="protein sequence ID" value="BCK58786.1"/>
    <property type="molecule type" value="Genomic_DNA"/>
</dbReference>
<dbReference type="Gene3D" id="3.40.50.150">
    <property type="entry name" value="Vaccinia Virus protein VP39"/>
    <property type="match status" value="1"/>
</dbReference>
<gene>
    <name evidence="2" type="ORF">NWFMUON74_65580</name>
</gene>
<organism evidence="2 3">
    <name type="scientific">Nocardia wallacei</name>
    <dbReference type="NCBI Taxonomy" id="480035"/>
    <lineage>
        <taxon>Bacteria</taxon>
        <taxon>Bacillati</taxon>
        <taxon>Actinomycetota</taxon>
        <taxon>Actinomycetes</taxon>
        <taxon>Mycobacteriales</taxon>
        <taxon>Nocardiaceae</taxon>
        <taxon>Nocardia</taxon>
    </lineage>
</organism>
<reference evidence="2 3" key="1">
    <citation type="submission" date="2020-08" db="EMBL/GenBank/DDBJ databases">
        <title>Genome Sequencing of Nocardia wallacei strain FMUON74 and assembly.</title>
        <authorList>
            <person name="Toyokawa M."/>
            <person name="Uesaka K."/>
        </authorList>
    </citation>
    <scope>NUCLEOTIDE SEQUENCE [LARGE SCALE GENOMIC DNA]</scope>
    <source>
        <strain evidence="2 3">FMUON74</strain>
    </source>
</reference>
<accession>A0A7G1KW35</accession>
<feature type="domain" description="Methyltransferase type 11" evidence="1">
    <location>
        <begin position="96"/>
        <end position="187"/>
    </location>
</feature>
<dbReference type="Proteomes" id="UP000516173">
    <property type="component" value="Chromosome"/>
</dbReference>
<sequence length="293" mass="31500">MAYENPLAYALGLEGLALLRAFAGEYGREFTEARIAEVRRLLAADGLGDGIAVEYVNTVEGYGIWAETYDGPNPAFGFDEPMVRDLAGSLPPGIALDAACGTGRVAAVLAECGHRVLGVDSSPEMLDHARKRLPEADFRLGDLARLPVTDASVDVLTCSLALSHVPDPHPVLREFARVLRPGGYALITDVHPEQVARTHLPTVRRSDGTAARLRSYPHRVGDQLRAALSAGFTVQRCDEPVMPPPPTTPDPSTDPGPWEVWPWSLAALVPEAARAAAAGVPAVLIWQLRRNRP</sequence>
<evidence type="ECO:0000313" key="2">
    <source>
        <dbReference type="EMBL" id="BCK58786.1"/>
    </source>
</evidence>
<dbReference type="GeneID" id="80350939"/>
<proteinExistence type="predicted"/>
<evidence type="ECO:0000259" key="1">
    <source>
        <dbReference type="Pfam" id="PF08241"/>
    </source>
</evidence>
<dbReference type="InterPro" id="IPR029063">
    <property type="entry name" value="SAM-dependent_MTases_sf"/>
</dbReference>
<dbReference type="Pfam" id="PF08241">
    <property type="entry name" value="Methyltransf_11"/>
    <property type="match status" value="1"/>
</dbReference>
<dbReference type="KEGG" id="nwl:NWFMUON74_65580"/>